<evidence type="ECO:0000313" key="6">
    <source>
        <dbReference type="Proteomes" id="UP001589789"/>
    </source>
</evidence>
<dbReference type="SUPFAM" id="SSF55447">
    <property type="entry name" value="CO dehydrogenase flavoprotein C-terminal domain-like"/>
    <property type="match status" value="1"/>
</dbReference>
<dbReference type="Gene3D" id="3.30.465.10">
    <property type="match status" value="1"/>
</dbReference>
<dbReference type="InterPro" id="IPR016166">
    <property type="entry name" value="FAD-bd_PCMH"/>
</dbReference>
<dbReference type="InterPro" id="IPR002346">
    <property type="entry name" value="Mopterin_DH_FAD-bd"/>
</dbReference>
<reference evidence="5 6" key="1">
    <citation type="submission" date="2024-09" db="EMBL/GenBank/DDBJ databases">
        <authorList>
            <person name="Sun Q."/>
            <person name="Mori K."/>
        </authorList>
    </citation>
    <scope>NUCLEOTIDE SEQUENCE [LARGE SCALE GENOMIC DNA]</scope>
    <source>
        <strain evidence="5 6">CCM 7468</strain>
    </source>
</reference>
<dbReference type="InterPro" id="IPR051312">
    <property type="entry name" value="Diverse_Substr_Oxidored"/>
</dbReference>
<dbReference type="SMART" id="SM01092">
    <property type="entry name" value="CO_deh_flav_C"/>
    <property type="match status" value="1"/>
</dbReference>
<dbReference type="InterPro" id="IPR016169">
    <property type="entry name" value="FAD-bd_PCMH_sub2"/>
</dbReference>
<dbReference type="PANTHER" id="PTHR42659:SF2">
    <property type="entry name" value="XANTHINE DEHYDROGENASE SUBUNIT C-RELATED"/>
    <property type="match status" value="1"/>
</dbReference>
<dbReference type="InterPro" id="IPR036683">
    <property type="entry name" value="CO_DH_flav_C_dom_sf"/>
</dbReference>
<feature type="domain" description="FAD-binding PCMH-type" evidence="4">
    <location>
        <begin position="1"/>
        <end position="178"/>
    </location>
</feature>
<proteinExistence type="predicted"/>
<dbReference type="SUPFAM" id="SSF56176">
    <property type="entry name" value="FAD-binding/transporter-associated domain-like"/>
    <property type="match status" value="1"/>
</dbReference>
<gene>
    <name evidence="5" type="ORF">ACFFIC_23625</name>
</gene>
<dbReference type="Pfam" id="PF03450">
    <property type="entry name" value="CO_deh_flav_C"/>
    <property type="match status" value="1"/>
</dbReference>
<accession>A0ABV6IY15</accession>
<comment type="caution">
    <text evidence="5">The sequence shown here is derived from an EMBL/GenBank/DDBJ whole genome shotgun (WGS) entry which is preliminary data.</text>
</comment>
<dbReference type="Gene3D" id="3.30.43.10">
    <property type="entry name" value="Uridine Diphospho-n-acetylenolpyruvylglucosamine Reductase, domain 2"/>
    <property type="match status" value="1"/>
</dbReference>
<keyword evidence="3" id="KW-0560">Oxidoreductase</keyword>
<keyword evidence="1" id="KW-0285">Flavoprotein</keyword>
<evidence type="ECO:0000256" key="2">
    <source>
        <dbReference type="ARBA" id="ARBA00022827"/>
    </source>
</evidence>
<dbReference type="InterPro" id="IPR005107">
    <property type="entry name" value="CO_DH_flav_C"/>
</dbReference>
<protein>
    <submittedName>
        <fullName evidence="5">FAD binding domain-containing protein</fullName>
    </submittedName>
</protein>
<sequence>MKPAPFHYHAPGTEGEALALLAELAPEEGRILAGGQSLIPAMALRVARPAHLVDIGNVPGFDRLTSEDGILRIRPCVRHAALGTGTVPGPLGALLETMRGHVAHLPIRTRGTFCGSLANADPASEWCLLAATLGSSMLLRSVRGGREVAGEAFFQGFMTTALAPDEMLVEVRLPLLAETVRTGFFEFSRRSGDFAQAAALAVVELRHGAIVAPRLGLGAVEDRPRRLPEAEMMLEGRAPSAALFREAAAAARAGLLPMDEDSYRLDLAETAIRRALSAATGVPE</sequence>
<dbReference type="Pfam" id="PF00941">
    <property type="entry name" value="FAD_binding_5"/>
    <property type="match status" value="1"/>
</dbReference>
<keyword evidence="2" id="KW-0274">FAD</keyword>
<evidence type="ECO:0000259" key="4">
    <source>
        <dbReference type="PROSITE" id="PS51387"/>
    </source>
</evidence>
<dbReference type="EMBL" id="JBHLVZ010000084">
    <property type="protein sequence ID" value="MFC0388508.1"/>
    <property type="molecule type" value="Genomic_DNA"/>
</dbReference>
<dbReference type="RefSeq" id="WP_377054990.1">
    <property type="nucleotide sequence ID" value="NZ_JBHLVZ010000084.1"/>
</dbReference>
<dbReference type="PROSITE" id="PS51387">
    <property type="entry name" value="FAD_PCMH"/>
    <property type="match status" value="1"/>
</dbReference>
<keyword evidence="6" id="KW-1185">Reference proteome</keyword>
<evidence type="ECO:0000313" key="5">
    <source>
        <dbReference type="EMBL" id="MFC0388508.1"/>
    </source>
</evidence>
<organism evidence="5 6">
    <name type="scientific">Muricoccus vinaceus</name>
    <dbReference type="NCBI Taxonomy" id="424704"/>
    <lineage>
        <taxon>Bacteria</taxon>
        <taxon>Pseudomonadati</taxon>
        <taxon>Pseudomonadota</taxon>
        <taxon>Alphaproteobacteria</taxon>
        <taxon>Acetobacterales</taxon>
        <taxon>Roseomonadaceae</taxon>
        <taxon>Muricoccus</taxon>
    </lineage>
</organism>
<dbReference type="Proteomes" id="UP001589789">
    <property type="component" value="Unassembled WGS sequence"/>
</dbReference>
<evidence type="ECO:0000256" key="3">
    <source>
        <dbReference type="ARBA" id="ARBA00023002"/>
    </source>
</evidence>
<dbReference type="InterPro" id="IPR036318">
    <property type="entry name" value="FAD-bd_PCMH-like_sf"/>
</dbReference>
<dbReference type="PANTHER" id="PTHR42659">
    <property type="entry name" value="XANTHINE DEHYDROGENASE SUBUNIT C-RELATED"/>
    <property type="match status" value="1"/>
</dbReference>
<dbReference type="InterPro" id="IPR016167">
    <property type="entry name" value="FAD-bd_PCMH_sub1"/>
</dbReference>
<name>A0ABV6IY15_9PROT</name>
<evidence type="ECO:0000256" key="1">
    <source>
        <dbReference type="ARBA" id="ARBA00022630"/>
    </source>
</evidence>
<dbReference type="Gene3D" id="3.30.390.50">
    <property type="entry name" value="CO dehydrogenase flavoprotein, C-terminal domain"/>
    <property type="match status" value="1"/>
</dbReference>